<feature type="non-terminal residue" evidence="2">
    <location>
        <position position="1"/>
    </location>
</feature>
<proteinExistence type="predicted"/>
<evidence type="ECO:0000313" key="2">
    <source>
        <dbReference type="EMBL" id="RRT36651.1"/>
    </source>
</evidence>
<feature type="transmembrane region" description="Helical" evidence="1">
    <location>
        <begin position="28"/>
        <end position="52"/>
    </location>
</feature>
<feature type="transmembrane region" description="Helical" evidence="1">
    <location>
        <begin position="99"/>
        <end position="117"/>
    </location>
</feature>
<gene>
    <name evidence="2" type="ORF">B296_00048547</name>
</gene>
<evidence type="ECO:0000313" key="3">
    <source>
        <dbReference type="Proteomes" id="UP000287651"/>
    </source>
</evidence>
<evidence type="ECO:0000256" key="1">
    <source>
        <dbReference type="SAM" id="Phobius"/>
    </source>
</evidence>
<dbReference type="AlphaFoldDB" id="A0A426XAY6"/>
<name>A0A426XAY6_ENSVE</name>
<comment type="caution">
    <text evidence="2">The sequence shown here is derived from an EMBL/GenBank/DDBJ whole genome shotgun (WGS) entry which is preliminary data.</text>
</comment>
<reference evidence="2 3" key="1">
    <citation type="journal article" date="2014" name="Agronomy (Basel)">
        <title>A Draft Genome Sequence for Ensete ventricosum, the Drought-Tolerant Tree Against Hunger.</title>
        <authorList>
            <person name="Harrison J."/>
            <person name="Moore K.A."/>
            <person name="Paszkiewicz K."/>
            <person name="Jones T."/>
            <person name="Grant M."/>
            <person name="Ambacheew D."/>
            <person name="Muzemil S."/>
            <person name="Studholme D.J."/>
        </authorList>
    </citation>
    <scope>NUCLEOTIDE SEQUENCE [LARGE SCALE GENOMIC DNA]</scope>
</reference>
<protein>
    <submittedName>
        <fullName evidence="2">Uncharacterized protein</fullName>
    </submittedName>
</protein>
<dbReference type="EMBL" id="AMZH03023310">
    <property type="protein sequence ID" value="RRT36651.1"/>
    <property type="molecule type" value="Genomic_DNA"/>
</dbReference>
<keyword evidence="1" id="KW-0812">Transmembrane</keyword>
<keyword evidence="1" id="KW-1133">Transmembrane helix</keyword>
<dbReference type="Proteomes" id="UP000287651">
    <property type="component" value="Unassembled WGS sequence"/>
</dbReference>
<dbReference type="SUPFAM" id="SSF103511">
    <property type="entry name" value="Chlorophyll a-b binding protein"/>
    <property type="match status" value="1"/>
</dbReference>
<keyword evidence="1" id="KW-0472">Membrane</keyword>
<accession>A0A426XAY6</accession>
<organism evidence="2 3">
    <name type="scientific">Ensete ventricosum</name>
    <name type="common">Abyssinian banana</name>
    <name type="synonym">Musa ensete</name>
    <dbReference type="NCBI Taxonomy" id="4639"/>
    <lineage>
        <taxon>Eukaryota</taxon>
        <taxon>Viridiplantae</taxon>
        <taxon>Streptophyta</taxon>
        <taxon>Embryophyta</taxon>
        <taxon>Tracheophyta</taxon>
        <taxon>Spermatophyta</taxon>
        <taxon>Magnoliopsida</taxon>
        <taxon>Liliopsida</taxon>
        <taxon>Zingiberales</taxon>
        <taxon>Musaceae</taxon>
        <taxon>Ensete</taxon>
    </lineage>
</organism>
<sequence>RANPSRCLSCCGSCSDGRRRRPTSPRGLLYLLPLATMSPTLSLSLFLFSAFLDCSNVVPKGFNATVFVLQVPLLPPDLAHCIGRPPPPTLPGSFLPSRAALPVVVDPCILHAVFWVTSQRRKVNHQRTSVSIRCEQGTKDSSGLDVWLGRLAMVGFATAITVEISTGKGLLEVWIQD</sequence>